<feature type="region of interest" description="Disordered" evidence="1">
    <location>
        <begin position="205"/>
        <end position="246"/>
    </location>
</feature>
<feature type="compositionally biased region" description="Polar residues" evidence="1">
    <location>
        <begin position="235"/>
        <end position="246"/>
    </location>
</feature>
<dbReference type="PROSITE" id="PS51257">
    <property type="entry name" value="PROKAR_LIPOPROTEIN"/>
    <property type="match status" value="1"/>
</dbReference>
<dbReference type="Proteomes" id="UP000270649">
    <property type="component" value="Unassembled WGS sequence"/>
</dbReference>
<protein>
    <submittedName>
        <fullName evidence="3">Uncharacterized protein</fullName>
    </submittedName>
</protein>
<dbReference type="RefSeq" id="WP_121927980.1">
    <property type="nucleotide sequence ID" value="NZ_JAACCH010000019.1"/>
</dbReference>
<accession>A0A3M0G139</accession>
<organism evidence="3 4">
    <name type="scientific">Corynebacterium macginleyi</name>
    <dbReference type="NCBI Taxonomy" id="38290"/>
    <lineage>
        <taxon>Bacteria</taxon>
        <taxon>Bacillati</taxon>
        <taxon>Actinomycetota</taxon>
        <taxon>Actinomycetes</taxon>
        <taxon>Mycobacteriales</taxon>
        <taxon>Corynebacteriaceae</taxon>
        <taxon>Corynebacterium</taxon>
    </lineage>
</organism>
<feature type="chain" id="PRO_5039509037" evidence="2">
    <location>
        <begin position="23"/>
        <end position="246"/>
    </location>
</feature>
<evidence type="ECO:0000313" key="4">
    <source>
        <dbReference type="Proteomes" id="UP000270649"/>
    </source>
</evidence>
<gene>
    <name evidence="3" type="ORF">D9543_08255</name>
</gene>
<evidence type="ECO:0000256" key="1">
    <source>
        <dbReference type="SAM" id="MobiDB-lite"/>
    </source>
</evidence>
<evidence type="ECO:0000313" key="3">
    <source>
        <dbReference type="EMBL" id="RMB58681.1"/>
    </source>
</evidence>
<name>A0A3M0G139_9CORY</name>
<feature type="signal peptide" evidence="2">
    <location>
        <begin position="1"/>
        <end position="22"/>
    </location>
</feature>
<dbReference type="AlphaFoldDB" id="A0A3M0G139"/>
<keyword evidence="2" id="KW-0732">Signal</keyword>
<dbReference type="EMBL" id="REGC01000010">
    <property type="protein sequence ID" value="RMB58681.1"/>
    <property type="molecule type" value="Genomic_DNA"/>
</dbReference>
<reference evidence="3 4" key="1">
    <citation type="submission" date="2018-10" db="EMBL/GenBank/DDBJ databases">
        <title>Corynebacterium macginleyi genome sequencing and assembly of the type strain and two clinical samples.</title>
        <authorList>
            <person name="Bernier A.-M."/>
            <person name="Bernard K."/>
        </authorList>
    </citation>
    <scope>NUCLEOTIDE SEQUENCE [LARGE SCALE GENOMIC DNA]</scope>
    <source>
        <strain evidence="3 4">NML 120205</strain>
    </source>
</reference>
<sequence>MRSLARLIPACAGAVLSATLLAGCTDRVVIEPSAESSDREPIDIVIDSDDTDQVVLGEIYRQILAREGREATVVKEDLYQTHGDKGRSFTPAGNFYVGCTGDFLSYLNPSEARDISRAYKKSGSDSQAGGEDFLARTHIALMSALPTDLATVEPSGAYGCEDAQPELPENFVVLYRKGLFDREEENAFASVTKFITQKDLSDLAEDAKDTGSVEKAVREWMKSPGGNVVEGEGDSASTGGSDLTSS</sequence>
<evidence type="ECO:0000256" key="2">
    <source>
        <dbReference type="SAM" id="SignalP"/>
    </source>
</evidence>
<proteinExistence type="predicted"/>
<comment type="caution">
    <text evidence="3">The sequence shown here is derived from an EMBL/GenBank/DDBJ whole genome shotgun (WGS) entry which is preliminary data.</text>
</comment>
<feature type="compositionally biased region" description="Basic and acidic residues" evidence="1">
    <location>
        <begin position="205"/>
        <end position="221"/>
    </location>
</feature>